<gene>
    <name evidence="1" type="ordered locus">Sput200_3138</name>
</gene>
<dbReference type="AlphaFoldDB" id="E6XLH5"/>
<dbReference type="KEGG" id="shp:Sput200_3138"/>
<dbReference type="Proteomes" id="UP000008209">
    <property type="component" value="Chromosome"/>
</dbReference>
<accession>E6XLH5</accession>
<evidence type="ECO:0000313" key="2">
    <source>
        <dbReference type="Proteomes" id="UP000008209"/>
    </source>
</evidence>
<organism evidence="1 2">
    <name type="scientific">Shewanella putrefaciens (strain 200)</name>
    <dbReference type="NCBI Taxonomy" id="399804"/>
    <lineage>
        <taxon>Bacteria</taxon>
        <taxon>Pseudomonadati</taxon>
        <taxon>Pseudomonadota</taxon>
        <taxon>Gammaproteobacteria</taxon>
        <taxon>Alteromonadales</taxon>
        <taxon>Shewanellaceae</taxon>
        <taxon>Shewanella</taxon>
    </lineage>
</organism>
<dbReference type="EMBL" id="CP002457">
    <property type="protein sequence ID" value="ADV55535.1"/>
    <property type="molecule type" value="Genomic_DNA"/>
</dbReference>
<protein>
    <submittedName>
        <fullName evidence="1">Uncharacterized protein</fullName>
    </submittedName>
</protein>
<name>E6XLH5_SHEP2</name>
<dbReference type="HOGENOM" id="CLU_3173125_0_0_6"/>
<proteinExistence type="predicted"/>
<sequence>MACRWRHNDNKLPELINGYLALVQFLLIQRHNFYGVVKDDCILTCLI</sequence>
<reference evidence="1 2" key="1">
    <citation type="submission" date="2011-01" db="EMBL/GenBank/DDBJ databases">
        <title>Complete sequence of Shewanella putrefaciens 200.</title>
        <authorList>
            <consortium name="US DOE Joint Genome Institute"/>
            <person name="Lucas S."/>
            <person name="Copeland A."/>
            <person name="Lapidus A."/>
            <person name="Cheng J.-F."/>
            <person name="Bruce D."/>
            <person name="Goodwin L."/>
            <person name="Pitluck S."/>
            <person name="Munk A.C."/>
            <person name="Detter J.C."/>
            <person name="Han C."/>
            <person name="Tapia R."/>
            <person name="Land M."/>
            <person name="Hauser L."/>
            <person name="Chang Y.-J."/>
            <person name="Jeffries C."/>
            <person name="Kyrpides N."/>
            <person name="Ivanova N."/>
            <person name="Mikhailova N."/>
            <person name="Kolker E."/>
            <person name="Lawrence C."/>
            <person name="McCue L.A."/>
            <person name="DiChristina T."/>
            <person name="Nealson K."/>
            <person name="Fredrickson J.K."/>
            <person name="Woyke T."/>
        </authorList>
    </citation>
    <scope>NUCLEOTIDE SEQUENCE [LARGE SCALE GENOMIC DNA]</scope>
    <source>
        <strain evidence="1 2">200</strain>
    </source>
</reference>
<evidence type="ECO:0000313" key="1">
    <source>
        <dbReference type="EMBL" id="ADV55535.1"/>
    </source>
</evidence>